<dbReference type="Proteomes" id="UP000653127">
    <property type="component" value="Unassembled WGS sequence"/>
</dbReference>
<dbReference type="AlphaFoldDB" id="A0A926DYF8"/>
<keyword evidence="3" id="KW-1185">Reference proteome</keyword>
<dbReference type="EMBL" id="JACRST010000001">
    <property type="protein sequence ID" value="MBC8545744.1"/>
    <property type="molecule type" value="Genomic_DNA"/>
</dbReference>
<accession>A0A926DYF8</accession>
<keyword evidence="1" id="KW-0812">Transmembrane</keyword>
<evidence type="ECO:0000313" key="2">
    <source>
        <dbReference type="EMBL" id="MBC8545744.1"/>
    </source>
</evidence>
<evidence type="ECO:0000313" key="3">
    <source>
        <dbReference type="Proteomes" id="UP000653127"/>
    </source>
</evidence>
<protein>
    <submittedName>
        <fullName evidence="2">Uncharacterized protein</fullName>
    </submittedName>
</protein>
<comment type="caution">
    <text evidence="2">The sequence shown here is derived from an EMBL/GenBank/DDBJ whole genome shotgun (WGS) entry which is preliminary data.</text>
</comment>
<feature type="transmembrane region" description="Helical" evidence="1">
    <location>
        <begin position="101"/>
        <end position="119"/>
    </location>
</feature>
<reference evidence="2" key="1">
    <citation type="submission" date="2020-08" db="EMBL/GenBank/DDBJ databases">
        <title>Genome public.</title>
        <authorList>
            <person name="Liu C."/>
            <person name="Sun Q."/>
        </authorList>
    </citation>
    <scope>NUCLEOTIDE SEQUENCE</scope>
    <source>
        <strain evidence="2">NSJ-31</strain>
    </source>
</reference>
<name>A0A926DYF8_9FIRM</name>
<feature type="transmembrane region" description="Helical" evidence="1">
    <location>
        <begin position="62"/>
        <end position="80"/>
    </location>
</feature>
<gene>
    <name evidence="2" type="ORF">H8711_02170</name>
</gene>
<keyword evidence="1" id="KW-1133">Transmembrane helix</keyword>
<evidence type="ECO:0000256" key="1">
    <source>
        <dbReference type="SAM" id="Phobius"/>
    </source>
</evidence>
<dbReference type="RefSeq" id="WP_249281886.1">
    <property type="nucleotide sequence ID" value="NZ_JACRST010000001.1"/>
</dbReference>
<keyword evidence="1" id="KW-0472">Membrane</keyword>
<proteinExistence type="predicted"/>
<organism evidence="2 3">
    <name type="scientific">Ligaoa zhengdingensis</name>
    <dbReference type="NCBI Taxonomy" id="2763658"/>
    <lineage>
        <taxon>Bacteria</taxon>
        <taxon>Bacillati</taxon>
        <taxon>Bacillota</taxon>
        <taxon>Clostridia</taxon>
        <taxon>Eubacteriales</taxon>
        <taxon>Oscillospiraceae</taxon>
        <taxon>Ligaoa</taxon>
    </lineage>
</organism>
<sequence length="133" mass="14709">MQDSVLPAEVQEQADLLDQSLSKIQLILGAVALSHGTLSEQRRQLICGSLDESSSACFPDLFPPRFTSNLMVLLAVLYFFRLTEQNLDTSDQTPVSRCSSHLNYIASLFVLLAAAIRLFDVVFVRCNTEEIAA</sequence>